<dbReference type="RefSeq" id="WP_238711845.1">
    <property type="nucleotide sequence ID" value="NZ_JAEPBH010000001.1"/>
</dbReference>
<evidence type="ECO:0000256" key="1">
    <source>
        <dbReference type="ARBA" id="ARBA00001420"/>
    </source>
</evidence>
<evidence type="ECO:0000256" key="2">
    <source>
        <dbReference type="ARBA" id="ARBA00007734"/>
    </source>
</evidence>
<dbReference type="CDD" id="cd16893">
    <property type="entry name" value="LT_MltC_MltE"/>
    <property type="match status" value="1"/>
</dbReference>
<keyword evidence="4 7" id="KW-0456">Lyase</keyword>
<sequence length="204" mass="22412">MKLKGVIILCLVLVGCSGKTPKNQHTPWEARRPVSGAQIWMPITEQAGEAWGVSPQLLTAIIAVESGGNPTLVSKSNAIGLMQIKASTAGREVWRYLGRSGQPTSRELKDPARNIDIGAAYLSILERGILRGIDNTQTLQYALIVAYVNGAGALLRMFSSDRNEAIEQINRLSPAQFWQYVMDNHPSAQAPRYLWKVRQALEAT</sequence>
<keyword evidence="8" id="KW-1185">Reference proteome</keyword>
<dbReference type="SUPFAM" id="SSF53955">
    <property type="entry name" value="Lysozyme-like"/>
    <property type="match status" value="1"/>
</dbReference>
<comment type="catalytic activity">
    <reaction evidence="1">
        <text>Exolytic cleavage of the (1-&gt;4)-beta-glycosidic linkage between N-acetylmuramic acid (MurNAc) and N-acetylglucosamine (GlcNAc) residues in peptidoglycan, from either the reducing or the non-reducing ends of the peptidoglycan chains, with concomitant formation of a 1,6-anhydrobond in the MurNAc residue.</text>
        <dbReference type="EC" id="4.2.2.n1"/>
    </reaction>
</comment>
<accession>A0A8K0UZ15</accession>
<dbReference type="EC" id="4.2.2.n1" evidence="3"/>
<dbReference type="PANTHER" id="PTHR37423:SF4">
    <property type="entry name" value="ENDO-TYPE MEMBRANE-BOUND LYTIC MUREIN TRANSGLYCOSYLASE A"/>
    <property type="match status" value="1"/>
</dbReference>
<dbReference type="GO" id="GO:0000270">
    <property type="term" value="P:peptidoglycan metabolic process"/>
    <property type="evidence" value="ECO:0007669"/>
    <property type="project" value="InterPro"/>
</dbReference>
<dbReference type="Proteomes" id="UP000659047">
    <property type="component" value="Unassembled WGS sequence"/>
</dbReference>
<dbReference type="Gene3D" id="1.10.530.10">
    <property type="match status" value="1"/>
</dbReference>
<protein>
    <recommendedName>
        <fullName evidence="3">peptidoglycan lytic exotransglycosylase</fullName>
        <ecNumber evidence="3">4.2.2.n1</ecNumber>
    </recommendedName>
</protein>
<dbReference type="AlphaFoldDB" id="A0A8K0UZ15"/>
<dbReference type="InterPro" id="IPR000189">
    <property type="entry name" value="Transglyc_AS"/>
</dbReference>
<dbReference type="GO" id="GO:0016020">
    <property type="term" value="C:membrane"/>
    <property type="evidence" value="ECO:0007669"/>
    <property type="project" value="InterPro"/>
</dbReference>
<evidence type="ECO:0000256" key="4">
    <source>
        <dbReference type="ARBA" id="ARBA00023239"/>
    </source>
</evidence>
<evidence type="ECO:0000256" key="3">
    <source>
        <dbReference type="ARBA" id="ARBA00012587"/>
    </source>
</evidence>
<dbReference type="PANTHER" id="PTHR37423">
    <property type="entry name" value="SOLUBLE LYTIC MUREIN TRANSGLYCOSYLASE-RELATED"/>
    <property type="match status" value="1"/>
</dbReference>
<comment type="caution">
    <text evidence="7">The sequence shown here is derived from an EMBL/GenBank/DDBJ whole genome shotgun (WGS) entry which is preliminary data.</text>
</comment>
<dbReference type="Pfam" id="PF01464">
    <property type="entry name" value="SLT"/>
    <property type="match status" value="1"/>
</dbReference>
<keyword evidence="5" id="KW-0961">Cell wall biogenesis/degradation</keyword>
<dbReference type="InterPro" id="IPR023346">
    <property type="entry name" value="Lysozyme-like_dom_sf"/>
</dbReference>
<organism evidence="7 8">
    <name type="scientific">Tenebrionibacter intestinalis</name>
    <dbReference type="NCBI Taxonomy" id="2799638"/>
    <lineage>
        <taxon>Bacteria</taxon>
        <taxon>Pseudomonadati</taxon>
        <taxon>Pseudomonadota</taxon>
        <taxon>Gammaproteobacteria</taxon>
        <taxon>Enterobacterales</taxon>
        <taxon>Enterobacteriaceae</taxon>
        <taxon>Tenebrionibacter/Tenebrionicola group</taxon>
        <taxon>Tenebrionibacter</taxon>
    </lineage>
</organism>
<name>A0A8K0UZ15_9ENTR</name>
<feature type="domain" description="Transglycosylase SLT" evidence="6">
    <location>
        <begin position="45"/>
        <end position="169"/>
    </location>
</feature>
<dbReference type="PROSITE" id="PS00922">
    <property type="entry name" value="TRANSGLYCOSYLASE"/>
    <property type="match status" value="1"/>
</dbReference>
<gene>
    <name evidence="7" type="primary">emtA</name>
    <name evidence="7" type="ORF">JJB97_00630</name>
</gene>
<evidence type="ECO:0000313" key="8">
    <source>
        <dbReference type="Proteomes" id="UP000659047"/>
    </source>
</evidence>
<dbReference type="NCBIfam" id="NF012014">
    <property type="entry name" value="PRK15470.1"/>
    <property type="match status" value="1"/>
</dbReference>
<evidence type="ECO:0000259" key="6">
    <source>
        <dbReference type="Pfam" id="PF01464"/>
    </source>
</evidence>
<dbReference type="EMBL" id="JAEPBH010000001">
    <property type="protein sequence ID" value="MBK4713859.1"/>
    <property type="molecule type" value="Genomic_DNA"/>
</dbReference>
<dbReference type="PROSITE" id="PS51257">
    <property type="entry name" value="PROKAR_LIPOPROTEIN"/>
    <property type="match status" value="1"/>
</dbReference>
<proteinExistence type="inferred from homology"/>
<dbReference type="InterPro" id="IPR008258">
    <property type="entry name" value="Transglycosylase_SLT_dom_1"/>
</dbReference>
<dbReference type="GO" id="GO:0008933">
    <property type="term" value="F:peptidoglycan lytic transglycosylase activity"/>
    <property type="evidence" value="ECO:0007669"/>
    <property type="project" value="InterPro"/>
</dbReference>
<comment type="similarity">
    <text evidence="2">Belongs to the transglycosylase Slt family.</text>
</comment>
<evidence type="ECO:0000313" key="7">
    <source>
        <dbReference type="EMBL" id="MBK4713859.1"/>
    </source>
</evidence>
<evidence type="ECO:0000256" key="5">
    <source>
        <dbReference type="ARBA" id="ARBA00023316"/>
    </source>
</evidence>
<reference evidence="7" key="1">
    <citation type="submission" date="2021-01" db="EMBL/GenBank/DDBJ databases">
        <title>Intestinitalea alba gen. nov., sp. nov., a novel genus of the family Enterobacteriaceae, isolated from the gut of the plastic-eating mealworm Tenebrio molitor L.</title>
        <authorList>
            <person name="Yang Y."/>
        </authorList>
    </citation>
    <scope>NUCLEOTIDE SEQUENCE</scope>
    <source>
        <strain evidence="7">BIT-L3</strain>
    </source>
</reference>
<dbReference type="GO" id="GO:0071555">
    <property type="term" value="P:cell wall organization"/>
    <property type="evidence" value="ECO:0007669"/>
    <property type="project" value="UniProtKB-KW"/>
</dbReference>